<gene>
    <name evidence="3" type="ORF">B0T19DRAFT_28283</name>
</gene>
<evidence type="ECO:0000256" key="1">
    <source>
        <dbReference type="SAM" id="MobiDB-lite"/>
    </source>
</evidence>
<name>A0AAE0J3Y0_9PEZI</name>
<accession>A0AAE0J3Y0</accession>
<feature type="chain" id="PRO_5041902181" description="Secreted protein" evidence="2">
    <location>
        <begin position="19"/>
        <end position="291"/>
    </location>
</feature>
<organism evidence="3 4">
    <name type="scientific">Cercophora scortea</name>
    <dbReference type="NCBI Taxonomy" id="314031"/>
    <lineage>
        <taxon>Eukaryota</taxon>
        <taxon>Fungi</taxon>
        <taxon>Dikarya</taxon>
        <taxon>Ascomycota</taxon>
        <taxon>Pezizomycotina</taxon>
        <taxon>Sordariomycetes</taxon>
        <taxon>Sordariomycetidae</taxon>
        <taxon>Sordariales</taxon>
        <taxon>Lasiosphaeriaceae</taxon>
        <taxon>Cercophora</taxon>
    </lineage>
</organism>
<evidence type="ECO:0000313" key="4">
    <source>
        <dbReference type="Proteomes" id="UP001286456"/>
    </source>
</evidence>
<dbReference type="Proteomes" id="UP001286456">
    <property type="component" value="Unassembled WGS sequence"/>
</dbReference>
<feature type="compositionally biased region" description="Basic and acidic residues" evidence="1">
    <location>
        <begin position="254"/>
        <end position="263"/>
    </location>
</feature>
<dbReference type="EMBL" id="JAUEPO010000001">
    <property type="protein sequence ID" value="KAK3336102.1"/>
    <property type="molecule type" value="Genomic_DNA"/>
</dbReference>
<comment type="caution">
    <text evidence="3">The sequence shown here is derived from an EMBL/GenBank/DDBJ whole genome shotgun (WGS) entry which is preliminary data.</text>
</comment>
<reference evidence="3" key="1">
    <citation type="journal article" date="2023" name="Mol. Phylogenet. Evol.">
        <title>Genome-scale phylogeny and comparative genomics of the fungal order Sordariales.</title>
        <authorList>
            <person name="Hensen N."/>
            <person name="Bonometti L."/>
            <person name="Westerberg I."/>
            <person name="Brannstrom I.O."/>
            <person name="Guillou S."/>
            <person name="Cros-Aarteil S."/>
            <person name="Calhoun S."/>
            <person name="Haridas S."/>
            <person name="Kuo A."/>
            <person name="Mondo S."/>
            <person name="Pangilinan J."/>
            <person name="Riley R."/>
            <person name="LaButti K."/>
            <person name="Andreopoulos B."/>
            <person name="Lipzen A."/>
            <person name="Chen C."/>
            <person name="Yan M."/>
            <person name="Daum C."/>
            <person name="Ng V."/>
            <person name="Clum A."/>
            <person name="Steindorff A."/>
            <person name="Ohm R.A."/>
            <person name="Martin F."/>
            <person name="Silar P."/>
            <person name="Natvig D.O."/>
            <person name="Lalanne C."/>
            <person name="Gautier V."/>
            <person name="Ament-Velasquez S.L."/>
            <person name="Kruys A."/>
            <person name="Hutchinson M.I."/>
            <person name="Powell A.J."/>
            <person name="Barry K."/>
            <person name="Miller A.N."/>
            <person name="Grigoriev I.V."/>
            <person name="Debuchy R."/>
            <person name="Gladieux P."/>
            <person name="Hiltunen Thoren M."/>
            <person name="Johannesson H."/>
        </authorList>
    </citation>
    <scope>NUCLEOTIDE SEQUENCE</scope>
    <source>
        <strain evidence="3">SMH4131-1</strain>
    </source>
</reference>
<evidence type="ECO:0000256" key="2">
    <source>
        <dbReference type="SAM" id="SignalP"/>
    </source>
</evidence>
<evidence type="ECO:0008006" key="5">
    <source>
        <dbReference type="Google" id="ProtNLM"/>
    </source>
</evidence>
<protein>
    <recommendedName>
        <fullName evidence="5">Secreted protein</fullName>
    </recommendedName>
</protein>
<keyword evidence="2" id="KW-0732">Signal</keyword>
<feature type="signal peptide" evidence="2">
    <location>
        <begin position="1"/>
        <end position="18"/>
    </location>
</feature>
<evidence type="ECO:0000313" key="3">
    <source>
        <dbReference type="EMBL" id="KAK3336102.1"/>
    </source>
</evidence>
<feature type="region of interest" description="Disordered" evidence="1">
    <location>
        <begin position="251"/>
        <end position="274"/>
    </location>
</feature>
<proteinExistence type="predicted"/>
<reference evidence="3" key="2">
    <citation type="submission" date="2023-06" db="EMBL/GenBank/DDBJ databases">
        <authorList>
            <consortium name="Lawrence Berkeley National Laboratory"/>
            <person name="Haridas S."/>
            <person name="Hensen N."/>
            <person name="Bonometti L."/>
            <person name="Westerberg I."/>
            <person name="Brannstrom I.O."/>
            <person name="Guillou S."/>
            <person name="Cros-Aarteil S."/>
            <person name="Calhoun S."/>
            <person name="Kuo A."/>
            <person name="Mondo S."/>
            <person name="Pangilinan J."/>
            <person name="Riley R."/>
            <person name="Labutti K."/>
            <person name="Andreopoulos B."/>
            <person name="Lipzen A."/>
            <person name="Chen C."/>
            <person name="Yanf M."/>
            <person name="Daum C."/>
            <person name="Ng V."/>
            <person name="Clum A."/>
            <person name="Steindorff A."/>
            <person name="Ohm R."/>
            <person name="Martin F."/>
            <person name="Silar P."/>
            <person name="Natvig D."/>
            <person name="Lalanne C."/>
            <person name="Gautier V."/>
            <person name="Ament-Velasquez S.L."/>
            <person name="Kruys A."/>
            <person name="Hutchinson M.I."/>
            <person name="Powell A.J."/>
            <person name="Barry K."/>
            <person name="Miller A.N."/>
            <person name="Grigoriev I.V."/>
            <person name="Debuchy R."/>
            <person name="Gladieux P."/>
            <person name="Thoren M.H."/>
            <person name="Johannesson H."/>
        </authorList>
    </citation>
    <scope>NUCLEOTIDE SEQUENCE</scope>
    <source>
        <strain evidence="3">SMH4131-1</strain>
    </source>
</reference>
<keyword evidence="4" id="KW-1185">Reference proteome</keyword>
<sequence>MHVTACLMKMVTIALVRTMDSDLNINGIAQGTHHFGSRVTIWTTAPVPFSCNQKLEGHERNDGPPSLVYHRCARWGRAATGCKYPVLASRETGRRKSIFGGCLGGRARWTRESEGGANIADSCSIPRRAVYLHTYASHPPRRWADEHVSMQQLHAIRPSWHGQRVWSPLISMPLFFRAPFHFFPGPEEPIFSLGSSPPLSFIPPLFSLSLSLSLSSSLSFCGSFSLPIFLNLLCLLHHLVKNPLTPYLGDPDSQSERVSERAKSHSPLAPPNKYSCCRTNARISRWVSKDG</sequence>
<dbReference type="AlphaFoldDB" id="A0AAE0J3Y0"/>